<evidence type="ECO:0000259" key="3">
    <source>
        <dbReference type="Pfam" id="PF13828"/>
    </source>
</evidence>
<proteinExistence type="predicted"/>
<dbReference type="InterPro" id="IPR025241">
    <property type="entry name" value="DUF4190"/>
</dbReference>
<accession>A0A7I7XKV0</accession>
<dbReference type="Proteomes" id="UP000466517">
    <property type="component" value="Chromosome"/>
</dbReference>
<evidence type="ECO:0000256" key="2">
    <source>
        <dbReference type="SAM" id="Phobius"/>
    </source>
</evidence>
<dbReference type="AlphaFoldDB" id="A0A7I7XKV0"/>
<gene>
    <name evidence="4" type="ORF">MMAD_41460</name>
</gene>
<keyword evidence="2" id="KW-0472">Membrane</keyword>
<protein>
    <recommendedName>
        <fullName evidence="3">DUF4190 domain-containing protein</fullName>
    </recommendedName>
</protein>
<organism evidence="4 5">
    <name type="scientific">Mycolicibacterium madagascariense</name>
    <dbReference type="NCBI Taxonomy" id="212765"/>
    <lineage>
        <taxon>Bacteria</taxon>
        <taxon>Bacillati</taxon>
        <taxon>Actinomycetota</taxon>
        <taxon>Actinomycetes</taxon>
        <taxon>Mycobacteriales</taxon>
        <taxon>Mycobacteriaceae</taxon>
        <taxon>Mycolicibacterium</taxon>
    </lineage>
</organism>
<evidence type="ECO:0000313" key="4">
    <source>
        <dbReference type="EMBL" id="BBZ29851.1"/>
    </source>
</evidence>
<evidence type="ECO:0000256" key="1">
    <source>
        <dbReference type="SAM" id="MobiDB-lite"/>
    </source>
</evidence>
<dbReference type="EMBL" id="AP022610">
    <property type="protein sequence ID" value="BBZ29851.1"/>
    <property type="molecule type" value="Genomic_DNA"/>
</dbReference>
<keyword evidence="2" id="KW-1133">Transmembrane helix</keyword>
<feature type="transmembrane region" description="Helical" evidence="2">
    <location>
        <begin position="99"/>
        <end position="128"/>
    </location>
</feature>
<evidence type="ECO:0000313" key="5">
    <source>
        <dbReference type="Proteomes" id="UP000466517"/>
    </source>
</evidence>
<sequence>MTSGPDESTHGREYPPLENAPAQSGAPEPVDYPTDPGRTPAPTFGPPPGYGSGGYPPPPPPPPGYVPPSGQPAPYAGPYYYGYDPYHQAPPVGTNGKAIAALVCALIGPVALCFLTSPAGLILGILAMRETKRTGQEGHGMALAGTIIGAIGSVVLVVVFVGLFVALLLGTNPHYARGF</sequence>
<keyword evidence="2" id="KW-0812">Transmembrane</keyword>
<reference evidence="4 5" key="1">
    <citation type="journal article" date="2019" name="Emerg. Microbes Infect.">
        <title>Comprehensive subspecies identification of 175 nontuberculous mycobacteria species based on 7547 genomic profiles.</title>
        <authorList>
            <person name="Matsumoto Y."/>
            <person name="Kinjo T."/>
            <person name="Motooka D."/>
            <person name="Nabeya D."/>
            <person name="Jung N."/>
            <person name="Uechi K."/>
            <person name="Horii T."/>
            <person name="Iida T."/>
            <person name="Fujita J."/>
            <person name="Nakamura S."/>
        </authorList>
    </citation>
    <scope>NUCLEOTIDE SEQUENCE [LARGE SCALE GENOMIC DNA]</scope>
    <source>
        <strain evidence="4 5">JCM 13574</strain>
    </source>
</reference>
<feature type="compositionally biased region" description="Pro residues" evidence="1">
    <location>
        <begin position="43"/>
        <end position="69"/>
    </location>
</feature>
<dbReference type="RefSeq" id="WP_163740726.1">
    <property type="nucleotide sequence ID" value="NZ_AP022610.1"/>
</dbReference>
<dbReference type="KEGG" id="mmag:MMAD_41460"/>
<feature type="transmembrane region" description="Helical" evidence="2">
    <location>
        <begin position="140"/>
        <end position="169"/>
    </location>
</feature>
<feature type="region of interest" description="Disordered" evidence="1">
    <location>
        <begin position="1"/>
        <end position="69"/>
    </location>
</feature>
<keyword evidence="5" id="KW-1185">Reference proteome</keyword>
<feature type="domain" description="DUF4190" evidence="3">
    <location>
        <begin position="98"/>
        <end position="158"/>
    </location>
</feature>
<dbReference type="Pfam" id="PF13828">
    <property type="entry name" value="DUF4190"/>
    <property type="match status" value="1"/>
</dbReference>
<name>A0A7I7XKV0_9MYCO</name>